<comment type="caution">
    <text evidence="2">The sequence shown here is derived from an EMBL/GenBank/DDBJ whole genome shotgun (WGS) entry which is preliminary data.</text>
</comment>
<gene>
    <name evidence="2" type="ORF">NLU13_5791</name>
</gene>
<name>A0AA39GID6_SARSR</name>
<dbReference type="AlphaFoldDB" id="A0AA39GID6"/>
<reference evidence="2" key="1">
    <citation type="submission" date="2022-10" db="EMBL/GenBank/DDBJ databases">
        <title>Determination and structural analysis of whole genome sequence of Sarocladium strictum F4-1.</title>
        <authorList>
            <person name="Hu L."/>
            <person name="Jiang Y."/>
        </authorList>
    </citation>
    <scope>NUCLEOTIDE SEQUENCE</scope>
    <source>
        <strain evidence="2">F4-1</strain>
    </source>
</reference>
<keyword evidence="3" id="KW-1185">Reference proteome</keyword>
<dbReference type="EMBL" id="JAPDFR010000004">
    <property type="protein sequence ID" value="KAK0387479.1"/>
    <property type="molecule type" value="Genomic_DNA"/>
</dbReference>
<evidence type="ECO:0000256" key="1">
    <source>
        <dbReference type="SAM" id="MobiDB-lite"/>
    </source>
</evidence>
<evidence type="ECO:0000313" key="2">
    <source>
        <dbReference type="EMBL" id="KAK0387479.1"/>
    </source>
</evidence>
<feature type="compositionally biased region" description="Low complexity" evidence="1">
    <location>
        <begin position="70"/>
        <end position="85"/>
    </location>
</feature>
<sequence>MVSSLLLGTRPRSYTLELSAPAPPTISNKMSATQDHSHALALQKYMLLQEQHEVLCTHLDQIRPTCTGTFSSPFSSPSTSPTRFSHGQPSTSPLAPRHHSRSSDRASGKQPRARARCSGWDEAHRGLQNTLDTIPDEETLYEISAEEQRLFDVNEGIKRTLMELLNCDAVRGDASFRMWVQTRLMETEKELRSGRRRRSS</sequence>
<accession>A0AA39GID6</accession>
<protein>
    <submittedName>
        <fullName evidence="2">Uncharacterized protein</fullName>
    </submittedName>
</protein>
<proteinExistence type="predicted"/>
<organism evidence="2 3">
    <name type="scientific">Sarocladium strictum</name>
    <name type="common">Black bundle disease fungus</name>
    <name type="synonym">Acremonium strictum</name>
    <dbReference type="NCBI Taxonomy" id="5046"/>
    <lineage>
        <taxon>Eukaryota</taxon>
        <taxon>Fungi</taxon>
        <taxon>Dikarya</taxon>
        <taxon>Ascomycota</taxon>
        <taxon>Pezizomycotina</taxon>
        <taxon>Sordariomycetes</taxon>
        <taxon>Hypocreomycetidae</taxon>
        <taxon>Hypocreales</taxon>
        <taxon>Sarocladiaceae</taxon>
        <taxon>Sarocladium</taxon>
    </lineage>
</organism>
<feature type="region of interest" description="Disordered" evidence="1">
    <location>
        <begin position="70"/>
        <end position="118"/>
    </location>
</feature>
<dbReference type="Proteomes" id="UP001175261">
    <property type="component" value="Unassembled WGS sequence"/>
</dbReference>
<evidence type="ECO:0000313" key="3">
    <source>
        <dbReference type="Proteomes" id="UP001175261"/>
    </source>
</evidence>